<dbReference type="EMBL" id="JACCFP010000001">
    <property type="protein sequence ID" value="NYJ03315.1"/>
    <property type="molecule type" value="Genomic_DNA"/>
</dbReference>
<evidence type="ECO:0000313" key="2">
    <source>
        <dbReference type="Proteomes" id="UP000530424"/>
    </source>
</evidence>
<protein>
    <recommendedName>
        <fullName evidence="3">DUF1579 domain-containing protein</fullName>
    </recommendedName>
</protein>
<keyword evidence="2" id="KW-1185">Reference proteome</keyword>
<gene>
    <name evidence="1" type="ORF">HNR19_004013</name>
</gene>
<reference evidence="1 2" key="1">
    <citation type="submission" date="2020-07" db="EMBL/GenBank/DDBJ databases">
        <title>Sequencing the genomes of 1000 actinobacteria strains.</title>
        <authorList>
            <person name="Klenk H.-P."/>
        </authorList>
    </citation>
    <scope>NUCLEOTIDE SEQUENCE [LARGE SCALE GENOMIC DNA]</scope>
    <source>
        <strain evidence="1 2">DSM 103833</strain>
    </source>
</reference>
<sequence>MTLSAQALPGLEKKTDGFDFLVGEWTVANRRLRQPLAGATEWYESSATARATTLHNGAISIDEMWYPEEGFAGSSVRVFTPADGLWTIYWVNSRTGHLQPPVSGRWSEDGAEFVATGPDEFEGRAILARYMWHSITPTSATWEQAFSLDDGGTWETNWVMEWTRQ</sequence>
<proteinExistence type="predicted"/>
<dbReference type="Proteomes" id="UP000530424">
    <property type="component" value="Unassembled WGS sequence"/>
</dbReference>
<comment type="caution">
    <text evidence="1">The sequence shown here is derived from an EMBL/GenBank/DDBJ whole genome shotgun (WGS) entry which is preliminary data.</text>
</comment>
<dbReference type="RefSeq" id="WP_179669584.1">
    <property type="nucleotide sequence ID" value="NZ_JACCFP010000001.1"/>
</dbReference>
<accession>A0A853C652</accession>
<evidence type="ECO:0000313" key="1">
    <source>
        <dbReference type="EMBL" id="NYJ03315.1"/>
    </source>
</evidence>
<evidence type="ECO:0008006" key="3">
    <source>
        <dbReference type="Google" id="ProtNLM"/>
    </source>
</evidence>
<name>A0A853C652_9ACTN</name>
<dbReference type="AlphaFoldDB" id="A0A853C652"/>
<organism evidence="1 2">
    <name type="scientific">Nocardioides thalensis</name>
    <dbReference type="NCBI Taxonomy" id="1914755"/>
    <lineage>
        <taxon>Bacteria</taxon>
        <taxon>Bacillati</taxon>
        <taxon>Actinomycetota</taxon>
        <taxon>Actinomycetes</taxon>
        <taxon>Propionibacteriales</taxon>
        <taxon>Nocardioidaceae</taxon>
        <taxon>Nocardioides</taxon>
    </lineage>
</organism>